<name>A0A1I0AEI3_9BACI</name>
<sequence>MLRTTMRILVITIISSLIITGLYSFTFWNWINTLFLCSLFLTITGAVMHIIQVGFFNGIIKSFHYFFKKVNKREEVVNQVENRDPNLTIPSITLPIRIPLFISGGSLLVVSTVVSLFL</sequence>
<evidence type="ECO:0000259" key="2">
    <source>
        <dbReference type="Pfam" id="PF13038"/>
    </source>
</evidence>
<gene>
    <name evidence="3" type="ORF">SAMN05216389_103208</name>
</gene>
<feature type="transmembrane region" description="Helical" evidence="1">
    <location>
        <begin position="98"/>
        <end position="117"/>
    </location>
</feature>
<dbReference type="OrthoDB" id="2939220at2"/>
<keyword evidence="1" id="KW-0472">Membrane</keyword>
<feature type="transmembrane region" description="Helical" evidence="1">
    <location>
        <begin position="7"/>
        <end position="27"/>
    </location>
</feature>
<protein>
    <recommendedName>
        <fullName evidence="2">DUF3899 domain-containing protein</fullName>
    </recommendedName>
</protein>
<dbReference type="Proteomes" id="UP000198618">
    <property type="component" value="Unassembled WGS sequence"/>
</dbReference>
<organism evidence="3 4">
    <name type="scientific">Oceanobacillus limi</name>
    <dbReference type="NCBI Taxonomy" id="930131"/>
    <lineage>
        <taxon>Bacteria</taxon>
        <taxon>Bacillati</taxon>
        <taxon>Bacillota</taxon>
        <taxon>Bacilli</taxon>
        <taxon>Bacillales</taxon>
        <taxon>Bacillaceae</taxon>
        <taxon>Oceanobacillus</taxon>
    </lineage>
</organism>
<evidence type="ECO:0000313" key="4">
    <source>
        <dbReference type="Proteomes" id="UP000198618"/>
    </source>
</evidence>
<dbReference type="AlphaFoldDB" id="A0A1I0AEI3"/>
<dbReference type="Pfam" id="PF13038">
    <property type="entry name" value="DUF3899"/>
    <property type="match status" value="1"/>
</dbReference>
<reference evidence="3 4" key="1">
    <citation type="submission" date="2016-10" db="EMBL/GenBank/DDBJ databases">
        <authorList>
            <person name="de Groot N.N."/>
        </authorList>
    </citation>
    <scope>NUCLEOTIDE SEQUENCE [LARGE SCALE GENOMIC DNA]</scope>
    <source>
        <strain evidence="3 4">IBRC-M 10780</strain>
    </source>
</reference>
<keyword evidence="1" id="KW-1133">Transmembrane helix</keyword>
<feature type="transmembrane region" description="Helical" evidence="1">
    <location>
        <begin position="33"/>
        <end position="60"/>
    </location>
</feature>
<accession>A0A1I0AEI3</accession>
<keyword evidence="4" id="KW-1185">Reference proteome</keyword>
<dbReference type="EMBL" id="FOHE01000003">
    <property type="protein sequence ID" value="SES92529.1"/>
    <property type="molecule type" value="Genomic_DNA"/>
</dbReference>
<evidence type="ECO:0000313" key="3">
    <source>
        <dbReference type="EMBL" id="SES92529.1"/>
    </source>
</evidence>
<keyword evidence="1" id="KW-0812">Transmembrane</keyword>
<dbReference type="RefSeq" id="WP_090867588.1">
    <property type="nucleotide sequence ID" value="NZ_FOHE01000003.1"/>
</dbReference>
<evidence type="ECO:0000256" key="1">
    <source>
        <dbReference type="SAM" id="Phobius"/>
    </source>
</evidence>
<proteinExistence type="predicted"/>
<dbReference type="InterPro" id="IPR025007">
    <property type="entry name" value="DUF3899"/>
</dbReference>
<feature type="domain" description="DUF3899" evidence="2">
    <location>
        <begin position="31"/>
        <end position="115"/>
    </location>
</feature>